<reference evidence="4" key="1">
    <citation type="submission" date="2022-12" db="EMBL/GenBank/DDBJ databases">
        <title>Draft genome assemblies for two species of Escallonia (Escalloniales).</title>
        <authorList>
            <person name="Chanderbali A."/>
            <person name="Dervinis C."/>
            <person name="Anghel I."/>
            <person name="Soltis D."/>
            <person name="Soltis P."/>
            <person name="Zapata F."/>
        </authorList>
    </citation>
    <scope>NUCLEOTIDE SEQUENCE</scope>
    <source>
        <strain evidence="4">UCBG92.1500</strain>
        <tissue evidence="4">Leaf</tissue>
    </source>
</reference>
<comment type="caution">
    <text evidence="4">The sequence shown here is derived from an EMBL/GenBank/DDBJ whole genome shotgun (WGS) entry which is preliminary data.</text>
</comment>
<comment type="similarity">
    <text evidence="1">Belongs to the PPR family. PCMP-H subfamily.</text>
</comment>
<name>A0AA88U3C0_9ASTE</name>
<dbReference type="AlphaFoldDB" id="A0AA88U3C0"/>
<gene>
    <name evidence="4" type="ORF">RJ640_026547</name>
</gene>
<dbReference type="FunFam" id="1.25.40.10:FF:000470">
    <property type="entry name" value="Pentatricopeptide repeat-containing protein At5g66520"/>
    <property type="match status" value="1"/>
</dbReference>
<evidence type="ECO:0000313" key="4">
    <source>
        <dbReference type="EMBL" id="KAK2967156.1"/>
    </source>
</evidence>
<dbReference type="InterPro" id="IPR046848">
    <property type="entry name" value="E_motif"/>
</dbReference>
<keyword evidence="5" id="KW-1185">Reference proteome</keyword>
<organism evidence="4 5">
    <name type="scientific">Escallonia rubra</name>
    <dbReference type="NCBI Taxonomy" id="112253"/>
    <lineage>
        <taxon>Eukaryota</taxon>
        <taxon>Viridiplantae</taxon>
        <taxon>Streptophyta</taxon>
        <taxon>Embryophyta</taxon>
        <taxon>Tracheophyta</taxon>
        <taxon>Spermatophyta</taxon>
        <taxon>Magnoliopsida</taxon>
        <taxon>eudicotyledons</taxon>
        <taxon>Gunneridae</taxon>
        <taxon>Pentapetalae</taxon>
        <taxon>asterids</taxon>
        <taxon>campanulids</taxon>
        <taxon>Escalloniales</taxon>
        <taxon>Escalloniaceae</taxon>
        <taxon>Escallonia</taxon>
    </lineage>
</organism>
<dbReference type="PANTHER" id="PTHR47926:SF416">
    <property type="entry name" value="(WILD MALAYSIAN BANANA) HYPOTHETICAL PROTEIN"/>
    <property type="match status" value="1"/>
</dbReference>
<evidence type="ECO:0000256" key="1">
    <source>
        <dbReference type="ARBA" id="ARBA00006643"/>
    </source>
</evidence>
<dbReference type="EMBL" id="JAVXUO010003050">
    <property type="protein sequence ID" value="KAK2967156.1"/>
    <property type="molecule type" value="Genomic_DNA"/>
</dbReference>
<dbReference type="Pfam" id="PF01535">
    <property type="entry name" value="PPR"/>
    <property type="match status" value="3"/>
</dbReference>
<evidence type="ECO:0000313" key="5">
    <source>
        <dbReference type="Proteomes" id="UP001187471"/>
    </source>
</evidence>
<dbReference type="PANTHER" id="PTHR47926">
    <property type="entry name" value="PENTATRICOPEPTIDE REPEAT-CONTAINING PROTEIN"/>
    <property type="match status" value="1"/>
</dbReference>
<accession>A0AA88U3C0</accession>
<dbReference type="InterPro" id="IPR011990">
    <property type="entry name" value="TPR-like_helical_dom_sf"/>
</dbReference>
<dbReference type="GO" id="GO:0003723">
    <property type="term" value="F:RNA binding"/>
    <property type="evidence" value="ECO:0007669"/>
    <property type="project" value="InterPro"/>
</dbReference>
<proteinExistence type="inferred from homology"/>
<evidence type="ECO:0000256" key="2">
    <source>
        <dbReference type="ARBA" id="ARBA00022737"/>
    </source>
</evidence>
<dbReference type="NCBIfam" id="TIGR00756">
    <property type="entry name" value="PPR"/>
    <property type="match status" value="5"/>
</dbReference>
<feature type="repeat" description="PPR" evidence="3">
    <location>
        <begin position="311"/>
        <end position="345"/>
    </location>
</feature>
<dbReference type="Pfam" id="PF20431">
    <property type="entry name" value="E_motif"/>
    <property type="match status" value="1"/>
</dbReference>
<dbReference type="GO" id="GO:0009451">
    <property type="term" value="P:RNA modification"/>
    <property type="evidence" value="ECO:0007669"/>
    <property type="project" value="InterPro"/>
</dbReference>
<keyword evidence="2" id="KW-0677">Repeat</keyword>
<evidence type="ECO:0008006" key="6">
    <source>
        <dbReference type="Google" id="ProtNLM"/>
    </source>
</evidence>
<dbReference type="InterPro" id="IPR046960">
    <property type="entry name" value="PPR_At4g14850-like_plant"/>
</dbReference>
<dbReference type="InterPro" id="IPR002885">
    <property type="entry name" value="PPR_rpt"/>
</dbReference>
<dbReference type="Proteomes" id="UP001187471">
    <property type="component" value="Unassembled WGS sequence"/>
</dbReference>
<feature type="repeat" description="PPR" evidence="3">
    <location>
        <begin position="78"/>
        <end position="112"/>
    </location>
</feature>
<dbReference type="Gene3D" id="1.25.40.10">
    <property type="entry name" value="Tetratricopeptide repeat domain"/>
    <property type="match status" value="3"/>
</dbReference>
<evidence type="ECO:0000256" key="3">
    <source>
        <dbReference type="PROSITE-ProRule" id="PRU00708"/>
    </source>
</evidence>
<dbReference type="Pfam" id="PF13041">
    <property type="entry name" value="PPR_2"/>
    <property type="match status" value="3"/>
</dbReference>
<feature type="repeat" description="PPR" evidence="3">
    <location>
        <begin position="214"/>
        <end position="244"/>
    </location>
</feature>
<protein>
    <recommendedName>
        <fullName evidence="6">Pentatricopeptide repeat-containing protein At5g66520-like</fullName>
    </recommendedName>
</protein>
<dbReference type="PROSITE" id="PS51375">
    <property type="entry name" value="PPR"/>
    <property type="match status" value="4"/>
</dbReference>
<dbReference type="FunFam" id="1.25.40.10:FF:000090">
    <property type="entry name" value="Pentatricopeptide repeat-containing protein, chloroplastic"/>
    <property type="match status" value="1"/>
</dbReference>
<dbReference type="FunFam" id="1.25.40.10:FF:000333">
    <property type="entry name" value="Pentatricopeptide repeat-containing protein"/>
    <property type="match status" value="1"/>
</dbReference>
<feature type="repeat" description="PPR" evidence="3">
    <location>
        <begin position="179"/>
        <end position="213"/>
    </location>
</feature>
<sequence>MVSGFTSKYFKSSYRALSLLNQPCLAMPQIKQLQSHLIISGSLSDPYAAGKLIALLITSHHADLWHAQHLFDLLPHRSTYVWNTMIRAFAERNVPIKAISLYKRMVDSGISPNNYTFSFVLRACAELSDVLLGFICQAQVVRLGWEGYDYVQNGLIHLYATCHCIDSARKLFDLSPNRDVVSWTAVINGYCKSGQVVEARQLFDEMPEKNVVSWSAMISGYVQVGLFNEALELFNDMQVSGLRPNHAGVVGALTSCAFLGALDQGRWIHAYVDRSKMELDGVLGTALVDMYAKCGCIEMAYRVFEEMPYRDVLAFTSLISGLANHGQSTKAVELLTRMANEGIEPNEVTFICALSACGRVGLVEEGLRVFESMTGVYGVEPGVEHYGCLVDLLGRAGMLEQAKKVVMEMPMEPDSYVLGALLNACRVHGNVNIGEEMVKGLVKRRLDHSGVHVLLSNIYASADKWDGVEKVRNGMEQKKVNKVPGCSLIEVDGCGL</sequence>